<dbReference type="RefSeq" id="XP_001453978.1">
    <property type="nucleotide sequence ID" value="XM_001453941.1"/>
</dbReference>
<reference evidence="2 3" key="1">
    <citation type="journal article" date="2006" name="Nature">
        <title>Global trends of whole-genome duplications revealed by the ciliate Paramecium tetraurelia.</title>
        <authorList>
            <consortium name="Genoscope"/>
            <person name="Aury J.-M."/>
            <person name="Jaillon O."/>
            <person name="Duret L."/>
            <person name="Noel B."/>
            <person name="Jubin C."/>
            <person name="Porcel B.M."/>
            <person name="Segurens B."/>
            <person name="Daubin V."/>
            <person name="Anthouard V."/>
            <person name="Aiach N."/>
            <person name="Arnaiz O."/>
            <person name="Billaut A."/>
            <person name="Beisson J."/>
            <person name="Blanc I."/>
            <person name="Bouhouche K."/>
            <person name="Camara F."/>
            <person name="Duharcourt S."/>
            <person name="Guigo R."/>
            <person name="Gogendeau D."/>
            <person name="Katinka M."/>
            <person name="Keller A.-M."/>
            <person name="Kissmehl R."/>
            <person name="Klotz C."/>
            <person name="Koll F."/>
            <person name="Le Moue A."/>
            <person name="Lepere C."/>
            <person name="Malinsky S."/>
            <person name="Nowacki M."/>
            <person name="Nowak J.K."/>
            <person name="Plattner H."/>
            <person name="Poulain J."/>
            <person name="Ruiz F."/>
            <person name="Serrano V."/>
            <person name="Zagulski M."/>
            <person name="Dessen P."/>
            <person name="Betermier M."/>
            <person name="Weissenbach J."/>
            <person name="Scarpelli C."/>
            <person name="Schachter V."/>
            <person name="Sperling L."/>
            <person name="Meyer E."/>
            <person name="Cohen J."/>
            <person name="Wincker P."/>
        </authorList>
    </citation>
    <scope>NUCLEOTIDE SEQUENCE [LARGE SCALE GENOMIC DNA]</scope>
    <source>
        <strain evidence="2 3">Stock d4-2</strain>
    </source>
</reference>
<evidence type="ECO:0008006" key="4">
    <source>
        <dbReference type="Google" id="ProtNLM"/>
    </source>
</evidence>
<accession>A0DU64</accession>
<evidence type="ECO:0000313" key="2">
    <source>
        <dbReference type="EMBL" id="CAK86581.1"/>
    </source>
</evidence>
<dbReference type="EMBL" id="CT868585">
    <property type="protein sequence ID" value="CAK86581.1"/>
    <property type="molecule type" value="Genomic_DNA"/>
</dbReference>
<name>A0DU64_PARTE</name>
<evidence type="ECO:0000256" key="1">
    <source>
        <dbReference type="SAM" id="Coils"/>
    </source>
</evidence>
<dbReference type="KEGG" id="ptm:GSPATT00020252001"/>
<dbReference type="HOGENOM" id="CLU_1771676_0_0_1"/>
<proteinExistence type="predicted"/>
<keyword evidence="3" id="KW-1185">Reference proteome</keyword>
<organism evidence="2 3">
    <name type="scientific">Paramecium tetraurelia</name>
    <dbReference type="NCBI Taxonomy" id="5888"/>
    <lineage>
        <taxon>Eukaryota</taxon>
        <taxon>Sar</taxon>
        <taxon>Alveolata</taxon>
        <taxon>Ciliophora</taxon>
        <taxon>Intramacronucleata</taxon>
        <taxon>Oligohymenophorea</taxon>
        <taxon>Peniculida</taxon>
        <taxon>Parameciidae</taxon>
        <taxon>Paramecium</taxon>
    </lineage>
</organism>
<sequence>MMNYRIKQLILSKHNLKVKRKEIVVKQLEINPEEFNKIKHSNNKSLAKIFSLVFKLNQEEKIIDEQDQRIAKLRSIISEFALNDDSLRELRDKNHKLLAQQFRVVIKLAKQQQEIEELKNRLIKSKQLVVEQQDIVENFVVTNFKIM</sequence>
<dbReference type="AlphaFoldDB" id="A0DU64"/>
<feature type="coiled-coil region" evidence="1">
    <location>
        <begin position="108"/>
        <end position="135"/>
    </location>
</feature>
<dbReference type="Proteomes" id="UP000000600">
    <property type="component" value="Unassembled WGS sequence"/>
</dbReference>
<evidence type="ECO:0000313" key="3">
    <source>
        <dbReference type="Proteomes" id="UP000000600"/>
    </source>
</evidence>
<dbReference type="InParanoid" id="A0DU64"/>
<keyword evidence="1" id="KW-0175">Coiled coil</keyword>
<gene>
    <name evidence="2" type="ORF">GSPATT00020252001</name>
</gene>
<protein>
    <recommendedName>
        <fullName evidence="4">Flagellar FliJ protein</fullName>
    </recommendedName>
</protein>
<dbReference type="GeneID" id="5039763"/>